<feature type="transmembrane region" description="Helical" evidence="7">
    <location>
        <begin position="6"/>
        <end position="23"/>
    </location>
</feature>
<dbReference type="AlphaFoldDB" id="T0IS23"/>
<keyword evidence="9" id="KW-1185">Reference proteome</keyword>
<dbReference type="EMBL" id="ATDP01000090">
    <property type="protein sequence ID" value="EQB14640.1"/>
    <property type="molecule type" value="Genomic_DNA"/>
</dbReference>
<evidence type="ECO:0000256" key="3">
    <source>
        <dbReference type="ARBA" id="ARBA00022475"/>
    </source>
</evidence>
<dbReference type="GO" id="GO:0005886">
    <property type="term" value="C:plasma membrane"/>
    <property type="evidence" value="ECO:0007669"/>
    <property type="project" value="UniProtKB-SubCell"/>
</dbReference>
<dbReference type="PANTHER" id="PTHR33884">
    <property type="entry name" value="UPF0410 PROTEIN YMGE"/>
    <property type="match status" value="1"/>
</dbReference>
<dbReference type="Pfam" id="PF04226">
    <property type="entry name" value="Transgly_assoc"/>
    <property type="match status" value="1"/>
</dbReference>
<organism evidence="8 9">
    <name type="scientific">Sphingobium lactosutens DS20</name>
    <dbReference type="NCBI Taxonomy" id="1331060"/>
    <lineage>
        <taxon>Bacteria</taxon>
        <taxon>Pseudomonadati</taxon>
        <taxon>Pseudomonadota</taxon>
        <taxon>Alphaproteobacteria</taxon>
        <taxon>Sphingomonadales</taxon>
        <taxon>Sphingomonadaceae</taxon>
        <taxon>Sphingobium</taxon>
    </lineage>
</organism>
<comment type="subcellular location">
    <subcellularLocation>
        <location evidence="1">Cell membrane</location>
        <topology evidence="1">Multi-pass membrane protein</topology>
    </subcellularLocation>
</comment>
<evidence type="ECO:0000256" key="6">
    <source>
        <dbReference type="ARBA" id="ARBA00023136"/>
    </source>
</evidence>
<dbReference type="InterPro" id="IPR007341">
    <property type="entry name" value="Transgly_assoc"/>
</dbReference>
<dbReference type="OrthoDB" id="9811343at2"/>
<dbReference type="RefSeq" id="WP_021226259.1">
    <property type="nucleotide sequence ID" value="NZ_ATDP01000090.1"/>
</dbReference>
<evidence type="ECO:0000313" key="9">
    <source>
        <dbReference type="Proteomes" id="UP000015531"/>
    </source>
</evidence>
<proteinExistence type="inferred from homology"/>
<dbReference type="PATRIC" id="fig|1331060.3.peg.2462"/>
<keyword evidence="6 7" id="KW-0472">Membrane</keyword>
<accession>T0IS23</accession>
<feature type="transmembrane region" description="Helical" evidence="7">
    <location>
        <begin position="59"/>
        <end position="77"/>
    </location>
</feature>
<name>T0IS23_9SPHN</name>
<evidence type="ECO:0000256" key="7">
    <source>
        <dbReference type="SAM" id="Phobius"/>
    </source>
</evidence>
<keyword evidence="4 7" id="KW-0812">Transmembrane</keyword>
<dbReference type="eggNOG" id="COG2261">
    <property type="taxonomic scope" value="Bacteria"/>
</dbReference>
<reference evidence="8 9" key="1">
    <citation type="journal article" date="2013" name="Genome Announc.">
        <title>Draft Genome Sequence of Sphingobium lactosutens Strain DS20T, Isolated from a Hexachlorocyclohexane Dumpsite.</title>
        <authorList>
            <person name="Kumar R."/>
            <person name="Dwivedi V."/>
            <person name="Negi V."/>
            <person name="Khurana J.P."/>
            <person name="Lal R."/>
        </authorList>
    </citation>
    <scope>NUCLEOTIDE SEQUENCE [LARGE SCALE GENOMIC DNA]</scope>
    <source>
        <strain evidence="8 9">DS20</strain>
    </source>
</reference>
<gene>
    <name evidence="8" type="ORF">RLDS_12955</name>
</gene>
<evidence type="ECO:0000256" key="4">
    <source>
        <dbReference type="ARBA" id="ARBA00022692"/>
    </source>
</evidence>
<evidence type="ECO:0000256" key="1">
    <source>
        <dbReference type="ARBA" id="ARBA00004651"/>
    </source>
</evidence>
<dbReference type="PANTHER" id="PTHR33884:SF7">
    <property type="entry name" value="BSL8023 PROTEIN"/>
    <property type="match status" value="1"/>
</dbReference>
<feature type="transmembrane region" description="Helical" evidence="7">
    <location>
        <begin position="30"/>
        <end position="53"/>
    </location>
</feature>
<sequence>MDVLGWIVIGLLAGVVAGFRMPARDPGGHVVRILLGIAGALLGGFMGRLMGLYGADQRAGFIAALMGSAAILILYRLTIARR</sequence>
<evidence type="ECO:0000313" key="8">
    <source>
        <dbReference type="EMBL" id="EQB14640.1"/>
    </source>
</evidence>
<evidence type="ECO:0000256" key="2">
    <source>
        <dbReference type="ARBA" id="ARBA00011006"/>
    </source>
</evidence>
<comment type="similarity">
    <text evidence="2">Belongs to the UPF0410 family.</text>
</comment>
<keyword evidence="5 7" id="KW-1133">Transmembrane helix</keyword>
<dbReference type="Proteomes" id="UP000015531">
    <property type="component" value="Unassembled WGS sequence"/>
</dbReference>
<keyword evidence="3" id="KW-1003">Cell membrane</keyword>
<comment type="caution">
    <text evidence="8">The sequence shown here is derived from an EMBL/GenBank/DDBJ whole genome shotgun (WGS) entry which is preliminary data.</text>
</comment>
<evidence type="ECO:0000256" key="5">
    <source>
        <dbReference type="ARBA" id="ARBA00022989"/>
    </source>
</evidence>
<protein>
    <submittedName>
        <fullName evidence="8">Transglycosylase</fullName>
    </submittedName>
</protein>